<gene>
    <name evidence="6" type="ORF">HELGO_WM15841</name>
</gene>
<dbReference type="InterPro" id="IPR036890">
    <property type="entry name" value="HATPase_C_sf"/>
</dbReference>
<dbReference type="Gene3D" id="3.30.565.10">
    <property type="entry name" value="Histidine kinase-like ATPase, C-terminal domain"/>
    <property type="match status" value="1"/>
</dbReference>
<dbReference type="PROSITE" id="PS50109">
    <property type="entry name" value="HIS_KIN"/>
    <property type="match status" value="1"/>
</dbReference>
<keyword evidence="6" id="KW-0418">Kinase</keyword>
<name>A0A6S6TE88_9BACT</name>
<dbReference type="EC" id="2.7.13.3" evidence="2"/>
<proteinExistence type="predicted"/>
<dbReference type="AlphaFoldDB" id="A0A6S6TE88"/>
<dbReference type="EMBL" id="CACVAZ010000078">
    <property type="protein sequence ID" value="CAA6813207.1"/>
    <property type="molecule type" value="Genomic_DNA"/>
</dbReference>
<dbReference type="SUPFAM" id="SSF55874">
    <property type="entry name" value="ATPase domain of HSP90 chaperone/DNA topoisomerase II/histidine kinase"/>
    <property type="match status" value="1"/>
</dbReference>
<dbReference type="InterPro" id="IPR005467">
    <property type="entry name" value="His_kinase_dom"/>
</dbReference>
<feature type="transmembrane region" description="Helical" evidence="4">
    <location>
        <begin position="30"/>
        <end position="52"/>
    </location>
</feature>
<evidence type="ECO:0000256" key="1">
    <source>
        <dbReference type="ARBA" id="ARBA00000085"/>
    </source>
</evidence>
<keyword evidence="4" id="KW-0472">Membrane</keyword>
<dbReference type="InterPro" id="IPR003594">
    <property type="entry name" value="HATPase_dom"/>
</dbReference>
<keyword evidence="3" id="KW-0597">Phosphoprotein</keyword>
<dbReference type="InterPro" id="IPR003661">
    <property type="entry name" value="HisK_dim/P_dom"/>
</dbReference>
<accession>A0A6S6TE88</accession>
<keyword evidence="6" id="KW-0808">Transferase</keyword>
<evidence type="ECO:0000256" key="4">
    <source>
        <dbReference type="SAM" id="Phobius"/>
    </source>
</evidence>
<reference evidence="6" key="1">
    <citation type="submission" date="2020-01" db="EMBL/GenBank/DDBJ databases">
        <authorList>
            <person name="Meier V. D."/>
            <person name="Meier V D."/>
        </authorList>
    </citation>
    <scope>NUCLEOTIDE SEQUENCE</scope>
    <source>
        <strain evidence="6">HLG_WM_MAG_02</strain>
    </source>
</reference>
<feature type="transmembrane region" description="Helical" evidence="4">
    <location>
        <begin position="5"/>
        <end position="24"/>
    </location>
</feature>
<evidence type="ECO:0000256" key="2">
    <source>
        <dbReference type="ARBA" id="ARBA00012438"/>
    </source>
</evidence>
<evidence type="ECO:0000256" key="3">
    <source>
        <dbReference type="ARBA" id="ARBA00022553"/>
    </source>
</evidence>
<dbReference type="Gene3D" id="1.10.287.130">
    <property type="match status" value="1"/>
</dbReference>
<sequence length="273" mass="31685">MKKQILLFIPFYLLILVVIIYGFHYKQIEIIIPSLLTLVILLILGFMFNAYVLKQKYEIDENVLHLTKEILHELAIPISTIQANSLLLKRTLKEDEKSMKRLIRIDDSSKRLERLYEELLYSIKKEIQTVEAQETNLVALIEERVKIMRLLNRNSFLLSLEEKTVFVDKIGFEKMLDNILNNAMKYSNKESQIEVLLKENILSIKDYGVGMNATALKNVYNRYYQSSHNNRGDGIGLALVRAYCLDEKIKINIESQEGKGTTVKLNLSQILTL</sequence>
<keyword evidence="4" id="KW-1133">Transmembrane helix</keyword>
<dbReference type="PANTHER" id="PTHR43547:SF2">
    <property type="entry name" value="HYBRID SIGNAL TRANSDUCTION HISTIDINE KINASE C"/>
    <property type="match status" value="1"/>
</dbReference>
<dbReference type="GO" id="GO:0000155">
    <property type="term" value="F:phosphorelay sensor kinase activity"/>
    <property type="evidence" value="ECO:0007669"/>
    <property type="project" value="InterPro"/>
</dbReference>
<dbReference type="Pfam" id="PF02518">
    <property type="entry name" value="HATPase_c"/>
    <property type="match status" value="1"/>
</dbReference>
<evidence type="ECO:0000259" key="5">
    <source>
        <dbReference type="PROSITE" id="PS50109"/>
    </source>
</evidence>
<dbReference type="PANTHER" id="PTHR43547">
    <property type="entry name" value="TWO-COMPONENT HISTIDINE KINASE"/>
    <property type="match status" value="1"/>
</dbReference>
<protein>
    <recommendedName>
        <fullName evidence="2">histidine kinase</fullName>
        <ecNumber evidence="2">2.7.13.3</ecNumber>
    </recommendedName>
</protein>
<feature type="domain" description="Histidine kinase" evidence="5">
    <location>
        <begin position="69"/>
        <end position="271"/>
    </location>
</feature>
<comment type="catalytic activity">
    <reaction evidence="1">
        <text>ATP + protein L-histidine = ADP + protein N-phospho-L-histidine.</text>
        <dbReference type="EC" id="2.7.13.3"/>
    </reaction>
</comment>
<organism evidence="6">
    <name type="scientific">uncultured Sulfurovum sp</name>
    <dbReference type="NCBI Taxonomy" id="269237"/>
    <lineage>
        <taxon>Bacteria</taxon>
        <taxon>Pseudomonadati</taxon>
        <taxon>Campylobacterota</taxon>
        <taxon>Epsilonproteobacteria</taxon>
        <taxon>Campylobacterales</taxon>
        <taxon>Sulfurovaceae</taxon>
        <taxon>Sulfurovum</taxon>
        <taxon>environmental samples</taxon>
    </lineage>
</organism>
<keyword evidence="4" id="KW-0812">Transmembrane</keyword>
<evidence type="ECO:0000313" key="6">
    <source>
        <dbReference type="EMBL" id="CAA6813207.1"/>
    </source>
</evidence>
<dbReference type="CDD" id="cd00082">
    <property type="entry name" value="HisKA"/>
    <property type="match status" value="1"/>
</dbReference>
<dbReference type="SMART" id="SM00387">
    <property type="entry name" value="HATPase_c"/>
    <property type="match status" value="1"/>
</dbReference>